<dbReference type="GeneID" id="5026132"/>
<dbReference type="InParanoid" id="A0CQ83"/>
<keyword evidence="3" id="KW-1185">Reference proteome</keyword>
<dbReference type="EMBL" id="CT868141">
    <property type="protein sequence ID" value="CAK72950.1"/>
    <property type="molecule type" value="Genomic_DNA"/>
</dbReference>
<dbReference type="RefSeq" id="XP_001440347.1">
    <property type="nucleotide sequence ID" value="XM_001440310.1"/>
</dbReference>
<dbReference type="Proteomes" id="UP000000600">
    <property type="component" value="Unassembled WGS sequence"/>
</dbReference>
<dbReference type="AlphaFoldDB" id="A0CQ83"/>
<sequence>MKNQNLSKYVSDIRFDQTQSSPEKDNSEGIISTFKCEISRLNKLVMEIFILKVSQLRLEISNSKTREVDENWLRQQLNKQELQKQGKILSHQYESNELTDF</sequence>
<name>A0CQ83_PARTE</name>
<accession>A0CQ83</accession>
<evidence type="ECO:0000313" key="3">
    <source>
        <dbReference type="Proteomes" id="UP000000600"/>
    </source>
</evidence>
<gene>
    <name evidence="2" type="ORF">GSPATT00009298001</name>
</gene>
<evidence type="ECO:0000256" key="1">
    <source>
        <dbReference type="SAM" id="MobiDB-lite"/>
    </source>
</evidence>
<reference evidence="2 3" key="1">
    <citation type="journal article" date="2006" name="Nature">
        <title>Global trends of whole-genome duplications revealed by the ciliate Paramecium tetraurelia.</title>
        <authorList>
            <consortium name="Genoscope"/>
            <person name="Aury J.-M."/>
            <person name="Jaillon O."/>
            <person name="Duret L."/>
            <person name="Noel B."/>
            <person name="Jubin C."/>
            <person name="Porcel B.M."/>
            <person name="Segurens B."/>
            <person name="Daubin V."/>
            <person name="Anthouard V."/>
            <person name="Aiach N."/>
            <person name="Arnaiz O."/>
            <person name="Billaut A."/>
            <person name="Beisson J."/>
            <person name="Blanc I."/>
            <person name="Bouhouche K."/>
            <person name="Camara F."/>
            <person name="Duharcourt S."/>
            <person name="Guigo R."/>
            <person name="Gogendeau D."/>
            <person name="Katinka M."/>
            <person name="Keller A.-M."/>
            <person name="Kissmehl R."/>
            <person name="Klotz C."/>
            <person name="Koll F."/>
            <person name="Le Moue A."/>
            <person name="Lepere C."/>
            <person name="Malinsky S."/>
            <person name="Nowacki M."/>
            <person name="Nowak J.K."/>
            <person name="Plattner H."/>
            <person name="Poulain J."/>
            <person name="Ruiz F."/>
            <person name="Serrano V."/>
            <person name="Zagulski M."/>
            <person name="Dessen P."/>
            <person name="Betermier M."/>
            <person name="Weissenbach J."/>
            <person name="Scarpelli C."/>
            <person name="Schachter V."/>
            <person name="Sperling L."/>
            <person name="Meyer E."/>
            <person name="Cohen J."/>
            <person name="Wincker P."/>
        </authorList>
    </citation>
    <scope>NUCLEOTIDE SEQUENCE [LARGE SCALE GENOMIC DNA]</scope>
    <source>
        <strain evidence="2 3">Stock d4-2</strain>
    </source>
</reference>
<dbReference type="HOGENOM" id="CLU_2297117_0_0_1"/>
<proteinExistence type="predicted"/>
<dbReference type="KEGG" id="ptm:GSPATT00009298001"/>
<feature type="region of interest" description="Disordered" evidence="1">
    <location>
        <begin position="1"/>
        <end position="27"/>
    </location>
</feature>
<evidence type="ECO:0000313" key="2">
    <source>
        <dbReference type="EMBL" id="CAK72950.1"/>
    </source>
</evidence>
<organism evidence="2 3">
    <name type="scientific">Paramecium tetraurelia</name>
    <dbReference type="NCBI Taxonomy" id="5888"/>
    <lineage>
        <taxon>Eukaryota</taxon>
        <taxon>Sar</taxon>
        <taxon>Alveolata</taxon>
        <taxon>Ciliophora</taxon>
        <taxon>Intramacronucleata</taxon>
        <taxon>Oligohymenophorea</taxon>
        <taxon>Peniculida</taxon>
        <taxon>Parameciidae</taxon>
        <taxon>Paramecium</taxon>
    </lineage>
</organism>
<protein>
    <submittedName>
        <fullName evidence="2">Uncharacterized protein</fullName>
    </submittedName>
</protein>